<evidence type="ECO:0000313" key="1">
    <source>
        <dbReference type="EMBL" id="EST42017.1"/>
    </source>
</evidence>
<dbReference type="EMBL" id="KI546166">
    <property type="protein sequence ID" value="EST42017.1"/>
    <property type="molecule type" value="Genomic_DNA"/>
</dbReference>
<gene>
    <name evidence="1" type="ORF">SS50377_18324</name>
</gene>
<protein>
    <submittedName>
        <fullName evidence="1">Uncharacterized protein</fullName>
    </submittedName>
</protein>
<organism evidence="1">
    <name type="scientific">Spironucleus salmonicida</name>
    <dbReference type="NCBI Taxonomy" id="348837"/>
    <lineage>
        <taxon>Eukaryota</taxon>
        <taxon>Metamonada</taxon>
        <taxon>Diplomonadida</taxon>
        <taxon>Hexamitidae</taxon>
        <taxon>Hexamitinae</taxon>
        <taxon>Spironucleus</taxon>
    </lineage>
</organism>
<sequence>MSIKICRVRQYGVKSTTAIYNMTDEKITINNHDQLQYIKLLSKDVTVIRDGEFIQYNDVKQKLEVQIPISQTLPVAKIQAKKEIEIEFTPKSSRVYEGEEPTRDAFQVLK</sequence>
<proteinExistence type="predicted"/>
<accession>V6LC22</accession>
<reference evidence="1" key="1">
    <citation type="journal article" date="2014" name="PLoS Genet.">
        <title>The Genome of Spironucleus salmonicida Highlights a Fish Pathogen Adapted to Fluctuating Environments.</title>
        <authorList>
            <person name="Xu F."/>
            <person name="Jerlstrom-Hultqvist J."/>
            <person name="Einarsson E."/>
            <person name="Astvaldsson A."/>
            <person name="Svard S.G."/>
            <person name="Andersson J.O."/>
        </authorList>
    </citation>
    <scope>NUCLEOTIDE SEQUENCE</scope>
</reference>
<dbReference type="AlphaFoldDB" id="V6LC22"/>
<name>V6LC22_9EUKA</name>